<name>S0ESH7_CHTCT</name>
<dbReference type="HOGENOM" id="CLU_100715_7_3_0"/>
<sequence>MEKIPVYTGAIQLTAPYTPGIRVGNLVFVSGQIPLDPSTQQIVRDDFERAVRQCIENVQRVLSHAGTGLEHCVKVTVFLKDMNNFERLNKVYVEYFGLVKPARTCIQAAGLPLDVDVEIEAIAVVPD</sequence>
<dbReference type="EMBL" id="HF951689">
    <property type="protein sequence ID" value="CCW34246.1"/>
    <property type="molecule type" value="Genomic_DNA"/>
</dbReference>
<dbReference type="RefSeq" id="WP_016481808.1">
    <property type="nucleotide sequence ID" value="NC_021487.1"/>
</dbReference>
<protein>
    <submittedName>
        <fullName evidence="2">Endoribonuclease L-PSP</fullName>
    </submittedName>
</protein>
<dbReference type="AlphaFoldDB" id="S0ESH7"/>
<dbReference type="FunCoup" id="S0ESH7">
    <property type="interactions" value="391"/>
</dbReference>
<dbReference type="PATRIC" id="fig|1303518.3.peg.417"/>
<dbReference type="Proteomes" id="UP000014227">
    <property type="component" value="Chromosome I"/>
</dbReference>
<accession>S0ESH7</accession>
<dbReference type="GO" id="GO:0019239">
    <property type="term" value="F:deaminase activity"/>
    <property type="evidence" value="ECO:0007669"/>
    <property type="project" value="TreeGrafter"/>
</dbReference>
<proteinExistence type="inferred from homology"/>
<dbReference type="FunFam" id="3.30.1330.40:FF:000001">
    <property type="entry name" value="L-PSP family endoribonuclease"/>
    <property type="match status" value="1"/>
</dbReference>
<dbReference type="InterPro" id="IPR035959">
    <property type="entry name" value="RutC-like_sf"/>
</dbReference>
<dbReference type="Pfam" id="PF01042">
    <property type="entry name" value="Ribonuc_L-PSP"/>
    <property type="match status" value="1"/>
</dbReference>
<dbReference type="eggNOG" id="COG0251">
    <property type="taxonomic scope" value="Bacteria"/>
</dbReference>
<dbReference type="Gene3D" id="3.30.1330.40">
    <property type="entry name" value="RutC-like"/>
    <property type="match status" value="1"/>
</dbReference>
<keyword evidence="3" id="KW-1185">Reference proteome</keyword>
<dbReference type="InterPro" id="IPR006175">
    <property type="entry name" value="YjgF/YER057c/UK114"/>
</dbReference>
<evidence type="ECO:0000313" key="2">
    <source>
        <dbReference type="EMBL" id="CCW34246.1"/>
    </source>
</evidence>
<dbReference type="CDD" id="cd00448">
    <property type="entry name" value="YjgF_YER057c_UK114_family"/>
    <property type="match status" value="1"/>
</dbReference>
<dbReference type="GO" id="GO:0005829">
    <property type="term" value="C:cytosol"/>
    <property type="evidence" value="ECO:0007669"/>
    <property type="project" value="TreeGrafter"/>
</dbReference>
<evidence type="ECO:0000313" key="3">
    <source>
        <dbReference type="Proteomes" id="UP000014227"/>
    </source>
</evidence>
<dbReference type="PANTHER" id="PTHR11803:SF58">
    <property type="entry name" value="PROTEIN HMF1-RELATED"/>
    <property type="match status" value="1"/>
</dbReference>
<comment type="similarity">
    <text evidence="1">Belongs to the RutC family.</text>
</comment>
<evidence type="ECO:0000256" key="1">
    <source>
        <dbReference type="ARBA" id="ARBA00010552"/>
    </source>
</evidence>
<dbReference type="SUPFAM" id="SSF55298">
    <property type="entry name" value="YjgF-like"/>
    <property type="match status" value="1"/>
</dbReference>
<dbReference type="KEGG" id="ccz:CCALI_00411"/>
<organism evidence="2 3">
    <name type="scientific">Chthonomonas calidirosea (strain DSM 23976 / ICMP 18418 / T49)</name>
    <dbReference type="NCBI Taxonomy" id="1303518"/>
    <lineage>
        <taxon>Bacteria</taxon>
        <taxon>Bacillati</taxon>
        <taxon>Armatimonadota</taxon>
        <taxon>Chthonomonadia</taxon>
        <taxon>Chthonomonadales</taxon>
        <taxon>Chthonomonadaceae</taxon>
        <taxon>Chthonomonas</taxon>
    </lineage>
</organism>
<reference evidence="3" key="1">
    <citation type="submission" date="2013-03" db="EMBL/GenBank/DDBJ databases">
        <title>Genome sequence of Chthonomonas calidirosea, the first sequenced genome from the Armatimonadetes phylum (formally candidate division OP10).</title>
        <authorList>
            <person name="Lee K.C.Y."/>
            <person name="Morgan X.C."/>
            <person name="Dunfield P.F."/>
            <person name="Tamas I."/>
            <person name="Houghton K.M."/>
            <person name="Vyssotski M."/>
            <person name="Ryan J.L.J."/>
            <person name="Lagutin K."/>
            <person name="McDonald I.R."/>
            <person name="Stott M.B."/>
        </authorList>
    </citation>
    <scope>NUCLEOTIDE SEQUENCE [LARGE SCALE GENOMIC DNA]</scope>
    <source>
        <strain evidence="3">DSM 23976 / ICMP 18418 / T49</strain>
    </source>
</reference>
<dbReference type="InParanoid" id="S0ESH7"/>
<dbReference type="PANTHER" id="PTHR11803">
    <property type="entry name" value="2-IMINOBUTANOATE/2-IMINOPROPANOATE DEAMINASE RIDA"/>
    <property type="match status" value="1"/>
</dbReference>
<dbReference type="InterPro" id="IPR006056">
    <property type="entry name" value="RidA"/>
</dbReference>
<dbReference type="NCBIfam" id="TIGR00004">
    <property type="entry name" value="Rid family detoxifying hydrolase"/>
    <property type="match status" value="1"/>
</dbReference>
<dbReference type="STRING" id="454171.CP488_00745"/>
<gene>
    <name evidence="2" type="ORF">CCALI_00411</name>
</gene>
<dbReference type="OrthoDB" id="9803101at2"/>